<keyword evidence="1" id="KW-1015">Disulfide bond</keyword>
<organism evidence="4 5">
    <name type="scientific">Perca fluviatilis</name>
    <name type="common">European perch</name>
    <dbReference type="NCBI Taxonomy" id="8168"/>
    <lineage>
        <taxon>Eukaryota</taxon>
        <taxon>Metazoa</taxon>
        <taxon>Chordata</taxon>
        <taxon>Craniata</taxon>
        <taxon>Vertebrata</taxon>
        <taxon>Euteleostomi</taxon>
        <taxon>Actinopterygii</taxon>
        <taxon>Neopterygii</taxon>
        <taxon>Teleostei</taxon>
        <taxon>Neoteleostei</taxon>
        <taxon>Acanthomorphata</taxon>
        <taxon>Eupercaria</taxon>
        <taxon>Perciformes</taxon>
        <taxon>Percoidei</taxon>
        <taxon>Percidae</taxon>
        <taxon>Percinae</taxon>
        <taxon>Perca</taxon>
    </lineage>
</organism>
<keyword evidence="5" id="KW-1185">Reference proteome</keyword>
<feature type="chain" id="PRO_5025556760" description="C-type lectin domain-containing protein" evidence="2">
    <location>
        <begin position="20"/>
        <end position="180"/>
    </location>
</feature>
<dbReference type="Pfam" id="PF00059">
    <property type="entry name" value="Lectin_C"/>
    <property type="match status" value="1"/>
</dbReference>
<dbReference type="EMBL" id="VHII01000012">
    <property type="protein sequence ID" value="KAF1383068.1"/>
    <property type="molecule type" value="Genomic_DNA"/>
</dbReference>
<evidence type="ECO:0000259" key="3">
    <source>
        <dbReference type="PROSITE" id="PS50041"/>
    </source>
</evidence>
<dbReference type="AlphaFoldDB" id="A0A6A5EV24"/>
<feature type="domain" description="C-type lectin" evidence="3">
    <location>
        <begin position="33"/>
        <end position="151"/>
    </location>
</feature>
<dbReference type="InterPro" id="IPR016186">
    <property type="entry name" value="C-type_lectin-like/link_sf"/>
</dbReference>
<gene>
    <name evidence="4" type="ORF">PFLUV_G00150470</name>
</gene>
<dbReference type="PROSITE" id="PS50041">
    <property type="entry name" value="C_TYPE_LECTIN_2"/>
    <property type="match status" value="1"/>
</dbReference>
<dbReference type="OrthoDB" id="441660at2759"/>
<evidence type="ECO:0000256" key="2">
    <source>
        <dbReference type="SAM" id="SignalP"/>
    </source>
</evidence>
<protein>
    <recommendedName>
        <fullName evidence="3">C-type lectin domain-containing protein</fullName>
    </recommendedName>
</protein>
<evidence type="ECO:0000313" key="5">
    <source>
        <dbReference type="Proteomes" id="UP000465112"/>
    </source>
</evidence>
<feature type="signal peptide" evidence="2">
    <location>
        <begin position="1"/>
        <end position="19"/>
    </location>
</feature>
<evidence type="ECO:0000256" key="1">
    <source>
        <dbReference type="ARBA" id="ARBA00023157"/>
    </source>
</evidence>
<sequence>MTSVFPFALFLCLSSRLLAAYGQASCPPDWTQFGSRCFNFNIGPKTWSDAETFCQTAGGNLASIHSDEEHTFIRNYIKQVTGTYRRSWIGGTDVIQEGTWLWSDGSKFNYKSFYVGEPNNCCEGENCLEMNWKETNWNDVRCADQFSFVCSKNLKLERRRLYLPGFFRVLQEHILQCGAA</sequence>
<dbReference type="PANTHER" id="PTHR22803">
    <property type="entry name" value="MANNOSE, PHOSPHOLIPASE, LECTIN RECEPTOR RELATED"/>
    <property type="match status" value="1"/>
</dbReference>
<dbReference type="SUPFAM" id="SSF56436">
    <property type="entry name" value="C-type lectin-like"/>
    <property type="match status" value="1"/>
</dbReference>
<name>A0A6A5EV24_PERFL</name>
<proteinExistence type="predicted"/>
<dbReference type="InterPro" id="IPR050111">
    <property type="entry name" value="C-type_lectin/snaclec_domain"/>
</dbReference>
<comment type="caution">
    <text evidence="4">The sequence shown here is derived from an EMBL/GenBank/DDBJ whole genome shotgun (WGS) entry which is preliminary data.</text>
</comment>
<evidence type="ECO:0000313" key="4">
    <source>
        <dbReference type="EMBL" id="KAF1383068.1"/>
    </source>
</evidence>
<dbReference type="PROSITE" id="PS00615">
    <property type="entry name" value="C_TYPE_LECTIN_1"/>
    <property type="match status" value="1"/>
</dbReference>
<dbReference type="InterPro" id="IPR018378">
    <property type="entry name" value="C-type_lectin_CS"/>
</dbReference>
<dbReference type="InterPro" id="IPR016187">
    <property type="entry name" value="CTDL_fold"/>
</dbReference>
<dbReference type="PRINTS" id="PR01504">
    <property type="entry name" value="PNCREATITSAP"/>
</dbReference>
<reference evidence="4 5" key="1">
    <citation type="submission" date="2019-06" db="EMBL/GenBank/DDBJ databases">
        <title>A chromosome-scale genome assembly of the European perch, Perca fluviatilis.</title>
        <authorList>
            <person name="Roques C."/>
            <person name="Zahm M."/>
            <person name="Cabau C."/>
            <person name="Klopp C."/>
            <person name="Bouchez O."/>
            <person name="Donnadieu C."/>
            <person name="Kuhl H."/>
            <person name="Gislard M."/>
            <person name="Guendouz S."/>
            <person name="Journot L."/>
            <person name="Haffray P."/>
            <person name="Bestin A."/>
            <person name="Morvezen R."/>
            <person name="Feron R."/>
            <person name="Wen M."/>
            <person name="Jouanno E."/>
            <person name="Herpin A."/>
            <person name="Schartl M."/>
            <person name="Postlethwait J."/>
            <person name="Schaerlinger B."/>
            <person name="Chardard D."/>
            <person name="Lecocq T."/>
            <person name="Poncet C."/>
            <person name="Jaffrelo L."/>
            <person name="Lampietro C."/>
            <person name="Guiguen Y."/>
        </authorList>
    </citation>
    <scope>NUCLEOTIDE SEQUENCE [LARGE SCALE GENOMIC DNA]</scope>
    <source>
        <tissue evidence="4">Blood</tissue>
    </source>
</reference>
<dbReference type="InterPro" id="IPR001304">
    <property type="entry name" value="C-type_lectin-like"/>
</dbReference>
<dbReference type="SMART" id="SM00034">
    <property type="entry name" value="CLECT"/>
    <property type="match status" value="1"/>
</dbReference>
<dbReference type="Proteomes" id="UP000465112">
    <property type="component" value="Chromosome 12"/>
</dbReference>
<dbReference type="Gene3D" id="3.10.100.10">
    <property type="entry name" value="Mannose-Binding Protein A, subunit A"/>
    <property type="match status" value="1"/>
</dbReference>
<accession>A0A6A5EV24</accession>
<keyword evidence="2" id="KW-0732">Signal</keyword>